<comment type="caution">
    <text evidence="3">The sequence shown here is derived from an EMBL/GenBank/DDBJ whole genome shotgun (WGS) entry which is preliminary data.</text>
</comment>
<feature type="transmembrane region" description="Helical" evidence="1">
    <location>
        <begin position="223"/>
        <end position="248"/>
    </location>
</feature>
<keyword evidence="4" id="KW-1185">Reference proteome</keyword>
<dbReference type="InterPro" id="IPR007110">
    <property type="entry name" value="Ig-like_dom"/>
</dbReference>
<dbReference type="PROSITE" id="PS50835">
    <property type="entry name" value="IG_LIKE"/>
    <property type="match status" value="1"/>
</dbReference>
<proteinExistence type="predicted"/>
<keyword evidence="1" id="KW-0812">Transmembrane</keyword>
<keyword evidence="1" id="KW-0472">Membrane</keyword>
<dbReference type="Gene3D" id="2.60.40.10">
    <property type="entry name" value="Immunoglobulins"/>
    <property type="match status" value="1"/>
</dbReference>
<dbReference type="InterPro" id="IPR013783">
    <property type="entry name" value="Ig-like_fold"/>
</dbReference>
<dbReference type="EMBL" id="JAFJMO010000003">
    <property type="protein sequence ID" value="KAJ8281583.1"/>
    <property type="molecule type" value="Genomic_DNA"/>
</dbReference>
<evidence type="ECO:0000313" key="4">
    <source>
        <dbReference type="Proteomes" id="UP001152803"/>
    </source>
</evidence>
<dbReference type="OrthoDB" id="8962944at2759"/>
<dbReference type="Proteomes" id="UP001152803">
    <property type="component" value="Unassembled WGS sequence"/>
</dbReference>
<sequence length="276" mass="30498">MGRLQAKSSIRSCSSFLLHGTHGVVHKSPVRPDFTRAMPVTGLHAYLLLSLLLGVMIDTHVRADQTEPAGVCKSLRDYQSTAMTASTCPPVTGRNFCLPRCGELEDNTDGCQRPDTCRPVIPESCLKELKLECIRDFQVEVIADSFSVEEGSNVNMTCNHSLPAVHLFVWFRNGKVLPDKNDSHYLLAQVLKKDEAKFSCGVLSACGFIVSEKKPLEVTDNSVLIIIICGVAAVAIVLFLALLMKIMLKRERRHNKIRTQVNTPANTFANISSITW</sequence>
<accession>A0A9Q1DTK3</accession>
<organism evidence="3 4">
    <name type="scientific">Conger conger</name>
    <name type="common">Conger eel</name>
    <name type="synonym">Muraena conger</name>
    <dbReference type="NCBI Taxonomy" id="82655"/>
    <lineage>
        <taxon>Eukaryota</taxon>
        <taxon>Metazoa</taxon>
        <taxon>Chordata</taxon>
        <taxon>Craniata</taxon>
        <taxon>Vertebrata</taxon>
        <taxon>Euteleostomi</taxon>
        <taxon>Actinopterygii</taxon>
        <taxon>Neopterygii</taxon>
        <taxon>Teleostei</taxon>
        <taxon>Anguilliformes</taxon>
        <taxon>Congridae</taxon>
        <taxon>Conger</taxon>
    </lineage>
</organism>
<gene>
    <name evidence="3" type="ORF">COCON_G00041020</name>
</gene>
<dbReference type="InterPro" id="IPR036179">
    <property type="entry name" value="Ig-like_dom_sf"/>
</dbReference>
<name>A0A9Q1DTK3_CONCO</name>
<evidence type="ECO:0000256" key="1">
    <source>
        <dbReference type="SAM" id="Phobius"/>
    </source>
</evidence>
<evidence type="ECO:0000259" key="2">
    <source>
        <dbReference type="PROSITE" id="PS50835"/>
    </source>
</evidence>
<dbReference type="AlphaFoldDB" id="A0A9Q1DTK3"/>
<evidence type="ECO:0000313" key="3">
    <source>
        <dbReference type="EMBL" id="KAJ8281583.1"/>
    </source>
</evidence>
<dbReference type="SUPFAM" id="SSF48726">
    <property type="entry name" value="Immunoglobulin"/>
    <property type="match status" value="1"/>
</dbReference>
<reference evidence="3" key="1">
    <citation type="journal article" date="2023" name="Science">
        <title>Genome structures resolve the early diversification of teleost fishes.</title>
        <authorList>
            <person name="Parey E."/>
            <person name="Louis A."/>
            <person name="Montfort J."/>
            <person name="Bouchez O."/>
            <person name="Roques C."/>
            <person name="Iampietro C."/>
            <person name="Lluch J."/>
            <person name="Castinel A."/>
            <person name="Donnadieu C."/>
            <person name="Desvignes T."/>
            <person name="Floi Bucao C."/>
            <person name="Jouanno E."/>
            <person name="Wen M."/>
            <person name="Mejri S."/>
            <person name="Dirks R."/>
            <person name="Jansen H."/>
            <person name="Henkel C."/>
            <person name="Chen W.J."/>
            <person name="Zahm M."/>
            <person name="Cabau C."/>
            <person name="Klopp C."/>
            <person name="Thompson A.W."/>
            <person name="Robinson-Rechavi M."/>
            <person name="Braasch I."/>
            <person name="Lecointre G."/>
            <person name="Bobe J."/>
            <person name="Postlethwait J.H."/>
            <person name="Berthelot C."/>
            <person name="Roest Crollius H."/>
            <person name="Guiguen Y."/>
        </authorList>
    </citation>
    <scope>NUCLEOTIDE SEQUENCE</scope>
    <source>
        <strain evidence="3">Concon-B</strain>
    </source>
</reference>
<feature type="domain" description="Ig-like" evidence="2">
    <location>
        <begin position="122"/>
        <end position="219"/>
    </location>
</feature>
<keyword evidence="1" id="KW-1133">Transmembrane helix</keyword>
<protein>
    <recommendedName>
        <fullName evidence="2">Ig-like domain-containing protein</fullName>
    </recommendedName>
</protein>